<dbReference type="InterPro" id="IPR017441">
    <property type="entry name" value="Protein_kinase_ATP_BS"/>
</dbReference>
<evidence type="ECO:0000256" key="3">
    <source>
        <dbReference type="ARBA" id="ARBA00022777"/>
    </source>
</evidence>
<dbReference type="Pfam" id="PF00069">
    <property type="entry name" value="Pkinase"/>
    <property type="match status" value="1"/>
</dbReference>
<dbReference type="Proteomes" id="UP000016567">
    <property type="component" value="Unassembled WGS sequence"/>
</dbReference>
<keyword evidence="1" id="KW-0808">Transferase</keyword>
<comment type="caution">
    <text evidence="7">The sequence shown here is derived from an EMBL/GenBank/DDBJ whole genome shotgun (WGS) entry which is preliminary data.</text>
</comment>
<accession>U3AE76</accession>
<feature type="non-terminal residue" evidence="7">
    <location>
        <position position="161"/>
    </location>
</feature>
<feature type="domain" description="Protein kinase" evidence="6">
    <location>
        <begin position="22"/>
        <end position="161"/>
    </location>
</feature>
<proteinExistence type="predicted"/>
<keyword evidence="8" id="KW-1185">Reference proteome</keyword>
<protein>
    <recommendedName>
        <fullName evidence="6">Protein kinase domain-containing protein</fullName>
    </recommendedName>
</protein>
<dbReference type="GO" id="GO:0005524">
    <property type="term" value="F:ATP binding"/>
    <property type="evidence" value="ECO:0007669"/>
    <property type="project" value="UniProtKB-UniRule"/>
</dbReference>
<keyword evidence="4 5" id="KW-0067">ATP-binding</keyword>
<dbReference type="PANTHER" id="PTHR43289">
    <property type="entry name" value="MITOGEN-ACTIVATED PROTEIN KINASE KINASE KINASE 20-RELATED"/>
    <property type="match status" value="1"/>
</dbReference>
<dbReference type="GO" id="GO:0004674">
    <property type="term" value="F:protein serine/threonine kinase activity"/>
    <property type="evidence" value="ECO:0007669"/>
    <property type="project" value="TreeGrafter"/>
</dbReference>
<dbReference type="AlphaFoldDB" id="U3AE76"/>
<dbReference type="PROSITE" id="PS50011">
    <property type="entry name" value="PROTEIN_KINASE_DOM"/>
    <property type="match status" value="1"/>
</dbReference>
<name>U3AE76_9VIBR</name>
<gene>
    <name evidence="7" type="ORF">VAZ01S_166_00010</name>
</gene>
<dbReference type="PANTHER" id="PTHR43289:SF6">
    <property type="entry name" value="SERINE_THREONINE-PROTEIN KINASE NEKL-3"/>
    <property type="match status" value="1"/>
</dbReference>
<reference evidence="7 8" key="1">
    <citation type="submission" date="2013-09" db="EMBL/GenBank/DDBJ databases">
        <title>Whole genome shotgun sequence of Vibrio azureus NBRC 104587.</title>
        <authorList>
            <person name="Isaki S."/>
            <person name="Hosoyama A."/>
            <person name="Numata M."/>
            <person name="Hashimoto M."/>
            <person name="Hosoyama Y."/>
            <person name="Tsuchikane K."/>
            <person name="Noguchi M."/>
            <person name="Hirakata S."/>
            <person name="Ichikawa N."/>
            <person name="Ohji S."/>
            <person name="Yamazoe A."/>
            <person name="Fujita N."/>
        </authorList>
    </citation>
    <scope>NUCLEOTIDE SEQUENCE [LARGE SCALE GENOMIC DNA]</scope>
    <source>
        <strain evidence="7 8">NBRC 104587</strain>
    </source>
</reference>
<evidence type="ECO:0000313" key="7">
    <source>
        <dbReference type="EMBL" id="GAD78221.1"/>
    </source>
</evidence>
<dbReference type="SUPFAM" id="SSF56112">
    <property type="entry name" value="Protein kinase-like (PK-like)"/>
    <property type="match status" value="1"/>
</dbReference>
<evidence type="ECO:0000256" key="4">
    <source>
        <dbReference type="ARBA" id="ARBA00022840"/>
    </source>
</evidence>
<dbReference type="Gene3D" id="1.10.510.10">
    <property type="entry name" value="Transferase(Phosphotransferase) domain 1"/>
    <property type="match status" value="1"/>
</dbReference>
<evidence type="ECO:0000259" key="6">
    <source>
        <dbReference type="PROSITE" id="PS50011"/>
    </source>
</evidence>
<sequence length="161" mass="18350">MISKVDLLMKNKIVNELNGYKILVLNKLGSGGFGMVHKVFAYGNCEPLTKLCARKIYSPSGSNNDSEIKEIAGLEQRFVQEATIQYQLSQENSKYIAPIIHLELDKNPPFFFMKLAKGNLEDMIQKGMDEKLKKKAVLDILHAVKFIHENRYVHRDLKPAN</sequence>
<evidence type="ECO:0000313" key="8">
    <source>
        <dbReference type="Proteomes" id="UP000016567"/>
    </source>
</evidence>
<evidence type="ECO:0000256" key="1">
    <source>
        <dbReference type="ARBA" id="ARBA00022679"/>
    </source>
</evidence>
<dbReference type="InterPro" id="IPR011009">
    <property type="entry name" value="Kinase-like_dom_sf"/>
</dbReference>
<evidence type="ECO:0000256" key="2">
    <source>
        <dbReference type="ARBA" id="ARBA00022741"/>
    </source>
</evidence>
<organism evidence="7 8">
    <name type="scientific">Vibrio azureus NBRC 104587</name>
    <dbReference type="NCBI Taxonomy" id="1219077"/>
    <lineage>
        <taxon>Bacteria</taxon>
        <taxon>Pseudomonadati</taxon>
        <taxon>Pseudomonadota</taxon>
        <taxon>Gammaproteobacteria</taxon>
        <taxon>Vibrionales</taxon>
        <taxon>Vibrionaceae</taxon>
        <taxon>Vibrio</taxon>
    </lineage>
</organism>
<evidence type="ECO:0000256" key="5">
    <source>
        <dbReference type="PROSITE-ProRule" id="PRU10141"/>
    </source>
</evidence>
<feature type="binding site" evidence="5">
    <location>
        <position position="55"/>
    </location>
    <ligand>
        <name>ATP</name>
        <dbReference type="ChEBI" id="CHEBI:30616"/>
    </ligand>
</feature>
<dbReference type="InterPro" id="IPR000719">
    <property type="entry name" value="Prot_kinase_dom"/>
</dbReference>
<dbReference type="EMBL" id="BATL01000166">
    <property type="protein sequence ID" value="GAD78221.1"/>
    <property type="molecule type" value="Genomic_DNA"/>
</dbReference>
<keyword evidence="2 5" id="KW-0547">Nucleotide-binding</keyword>
<keyword evidence="3" id="KW-0418">Kinase</keyword>
<dbReference type="PROSITE" id="PS00107">
    <property type="entry name" value="PROTEIN_KINASE_ATP"/>
    <property type="match status" value="1"/>
</dbReference>